<protein>
    <recommendedName>
        <fullName evidence="5">30S ribosome-binding factor RbfA</fullName>
    </recommendedName>
</protein>
<name>A0ABW9QX91_9ACTN</name>
<feature type="non-terminal residue" evidence="3">
    <location>
        <position position="1"/>
    </location>
</feature>
<gene>
    <name evidence="3" type="ORF">GHK86_16465</name>
</gene>
<dbReference type="InterPro" id="IPR015946">
    <property type="entry name" value="KH_dom-like_a/b"/>
</dbReference>
<dbReference type="PANTHER" id="PTHR33515">
    <property type="entry name" value="RIBOSOME-BINDING FACTOR A, CHLOROPLASTIC-RELATED"/>
    <property type="match status" value="1"/>
</dbReference>
<evidence type="ECO:0000256" key="2">
    <source>
        <dbReference type="SAM" id="MobiDB-lite"/>
    </source>
</evidence>
<evidence type="ECO:0008006" key="5">
    <source>
        <dbReference type="Google" id="ProtNLM"/>
    </source>
</evidence>
<accession>A0ABW9QX91</accession>
<sequence>PVSAARRHDPHRSSASPSRRYPRSARVNEVLREVLAEELERLSDGDARLGLLTITAVQADPDLRHATVLFATLDDQAAEAVEEVRVKLQAAVGRQVRLKRTPRLSFAADPAVASGQRIEDIIREIHRRDEGGD</sequence>
<dbReference type="InterPro" id="IPR023799">
    <property type="entry name" value="RbfA_dom_sf"/>
</dbReference>
<reference evidence="3 4" key="1">
    <citation type="submission" date="2019-11" db="EMBL/GenBank/DDBJ databases">
        <title>Acidiferrimicrobium australis gen. nov., sp. nov., an acidophilic and obligately heterotrophic, member of the Actinobacteria that catalyses dissimilatory oxido- reduction of iron isolated from metal-rich acidic water in Chile.</title>
        <authorList>
            <person name="Gonzalez D."/>
            <person name="Huber K."/>
            <person name="Hedrich S."/>
            <person name="Rojas-Villalobos C."/>
            <person name="Quatrini R."/>
            <person name="Dinamarca M.A."/>
            <person name="Schwarz A."/>
            <person name="Canales C."/>
            <person name="Nancucheo I."/>
        </authorList>
    </citation>
    <scope>NUCLEOTIDE SEQUENCE [LARGE SCALE GENOMIC DNA]</scope>
    <source>
        <strain evidence="3 4">USS-CCA1</strain>
    </source>
</reference>
<feature type="region of interest" description="Disordered" evidence="2">
    <location>
        <begin position="1"/>
        <end position="24"/>
    </location>
</feature>
<comment type="caution">
    <text evidence="3">The sequence shown here is derived from an EMBL/GenBank/DDBJ whole genome shotgun (WGS) entry which is preliminary data.</text>
</comment>
<dbReference type="SUPFAM" id="SSF89919">
    <property type="entry name" value="Ribosome-binding factor A, RbfA"/>
    <property type="match status" value="1"/>
</dbReference>
<dbReference type="Proteomes" id="UP000437736">
    <property type="component" value="Unassembled WGS sequence"/>
</dbReference>
<dbReference type="InterPro" id="IPR020053">
    <property type="entry name" value="Ribosome-bd_factorA_CS"/>
</dbReference>
<evidence type="ECO:0000313" key="4">
    <source>
        <dbReference type="Proteomes" id="UP000437736"/>
    </source>
</evidence>
<proteinExistence type="inferred from homology"/>
<dbReference type="PANTHER" id="PTHR33515:SF1">
    <property type="entry name" value="RIBOSOME-BINDING FACTOR A, CHLOROPLASTIC-RELATED"/>
    <property type="match status" value="1"/>
</dbReference>
<evidence type="ECO:0000313" key="3">
    <source>
        <dbReference type="EMBL" id="MST34308.1"/>
    </source>
</evidence>
<keyword evidence="4" id="KW-1185">Reference proteome</keyword>
<dbReference type="HAMAP" id="MF_00003">
    <property type="entry name" value="RbfA"/>
    <property type="match status" value="1"/>
</dbReference>
<dbReference type="Pfam" id="PF02033">
    <property type="entry name" value="RBFA"/>
    <property type="match status" value="1"/>
</dbReference>
<keyword evidence="1" id="KW-0690">Ribosome biogenesis</keyword>
<feature type="compositionally biased region" description="Low complexity" evidence="2">
    <location>
        <begin position="13"/>
        <end position="24"/>
    </location>
</feature>
<dbReference type="Gene3D" id="3.30.300.20">
    <property type="match status" value="1"/>
</dbReference>
<dbReference type="PROSITE" id="PS01319">
    <property type="entry name" value="RBFA"/>
    <property type="match status" value="1"/>
</dbReference>
<dbReference type="EMBL" id="WJHE01000938">
    <property type="protein sequence ID" value="MST34308.1"/>
    <property type="molecule type" value="Genomic_DNA"/>
</dbReference>
<dbReference type="InterPro" id="IPR000238">
    <property type="entry name" value="RbfA"/>
</dbReference>
<evidence type="ECO:0000256" key="1">
    <source>
        <dbReference type="ARBA" id="ARBA00022517"/>
    </source>
</evidence>
<organism evidence="3 4">
    <name type="scientific">Acidiferrimicrobium australe</name>
    <dbReference type="NCBI Taxonomy" id="2664430"/>
    <lineage>
        <taxon>Bacteria</taxon>
        <taxon>Bacillati</taxon>
        <taxon>Actinomycetota</taxon>
        <taxon>Acidimicrobiia</taxon>
        <taxon>Acidimicrobiales</taxon>
        <taxon>Acidimicrobiaceae</taxon>
        <taxon>Acidiferrimicrobium</taxon>
    </lineage>
</organism>